<evidence type="ECO:0000256" key="3">
    <source>
        <dbReference type="ARBA" id="ARBA00022801"/>
    </source>
</evidence>
<keyword evidence="3" id="KW-0378">Hydrolase</keyword>
<keyword evidence="7" id="KW-0732">Signal</keyword>
<evidence type="ECO:0000259" key="8">
    <source>
        <dbReference type="Pfam" id="PF00675"/>
    </source>
</evidence>
<dbReference type="Pfam" id="PF00675">
    <property type="entry name" value="Peptidase_M16"/>
    <property type="match status" value="1"/>
</dbReference>
<dbReference type="Gene3D" id="3.30.830.10">
    <property type="entry name" value="Metalloenzyme, LuxS/M16 peptidase-like"/>
    <property type="match status" value="2"/>
</dbReference>
<evidence type="ECO:0000256" key="6">
    <source>
        <dbReference type="SAM" id="Phobius"/>
    </source>
</evidence>
<evidence type="ECO:0000256" key="4">
    <source>
        <dbReference type="ARBA" id="ARBA00022833"/>
    </source>
</evidence>
<dbReference type="InterPro" id="IPR050626">
    <property type="entry name" value="Peptidase_M16"/>
</dbReference>
<dbReference type="PROSITE" id="PS51257">
    <property type="entry name" value="PROKAR_LIPOPROTEIN"/>
    <property type="match status" value="1"/>
</dbReference>
<proteinExistence type="inferred from homology"/>
<feature type="chain" id="PRO_5024845052" evidence="7">
    <location>
        <begin position="23"/>
        <end position="461"/>
    </location>
</feature>
<keyword evidence="6" id="KW-0812">Transmembrane</keyword>
<evidence type="ECO:0000313" key="10">
    <source>
        <dbReference type="EMBL" id="VEV96717.1"/>
    </source>
</evidence>
<accession>A0A653E214</accession>
<sequence length="461" mass="51516">MRQLLLPLVLVALSCLSTTPKAESLYRVEGYQLENGLQVLLKAVPGTGHVAIRLVVGVGFDQYNCAEKELPHLFEHLLFSGTDDSGEAGVEARMQALGGVWNAYTRDTDTTVTVEAPARNQRAVLDLMLANLTQSEPDSRKLAAAKLAVEHESGVNDSPLQHVLLEHNIGREAHQQIAQELGLACAQPATAADLTLEQVNGLRTDWYVANNMTLIVVGDLDSRLPAYIDRQYGSLPAAELPAPRQQPEPNSNAQQRRQLISRLYGEDGSIAWMFSEPWLDHHDFETWELLRDYIDWQLYQQLRIKHSLTYAPFTEREVFSSSSFFSLNAKVQSKDLPKAEKVMRELLADLRKNGVDAEVFKRLQSAAVAEQSWAVQGASDMADYYWGALADYDGSHFADSRKSLQSVTVEDANKALSKLLDQPGYLRISKPLLNTYGVYWLSTALLLLILILLGLAIWRRR</sequence>
<dbReference type="AlphaFoldDB" id="A0A653E214"/>
<dbReference type="EMBL" id="LR215729">
    <property type="protein sequence ID" value="VEV96717.1"/>
    <property type="molecule type" value="Genomic_DNA"/>
</dbReference>
<keyword evidence="6" id="KW-1133">Transmembrane helix</keyword>
<dbReference type="InterPro" id="IPR011249">
    <property type="entry name" value="Metalloenz_LuxS/M16"/>
</dbReference>
<dbReference type="InterPro" id="IPR011765">
    <property type="entry name" value="Pept_M16_N"/>
</dbReference>
<dbReference type="SUPFAM" id="SSF63411">
    <property type="entry name" value="LuxS/MPP-like metallohydrolase"/>
    <property type="match status" value="2"/>
</dbReference>
<comment type="similarity">
    <text evidence="1">Belongs to the peptidase M16 family.</text>
</comment>
<keyword evidence="2" id="KW-0645">Protease</keyword>
<keyword evidence="6" id="KW-0472">Membrane</keyword>
<dbReference type="Pfam" id="PF05193">
    <property type="entry name" value="Peptidase_M16_C"/>
    <property type="match status" value="1"/>
</dbReference>
<protein>
    <submittedName>
        <fullName evidence="10">Peptidase M16</fullName>
    </submittedName>
</protein>
<gene>
    <name evidence="10" type="ORF">PMYSY11_1670</name>
</gene>
<keyword evidence="4" id="KW-0862">Zinc</keyword>
<evidence type="ECO:0000256" key="5">
    <source>
        <dbReference type="ARBA" id="ARBA00023049"/>
    </source>
</evidence>
<reference evidence="10" key="1">
    <citation type="submission" date="2019-02" db="EMBL/GenBank/DDBJ databases">
        <authorList>
            <consortium name="Genoscope - CEA"/>
            <person name="William W."/>
        </authorList>
    </citation>
    <scope>NUCLEOTIDE SEQUENCE [LARGE SCALE GENOMIC DNA]</scope>
    <source>
        <strain evidence="10">YSy11</strain>
    </source>
</reference>
<dbReference type="RefSeq" id="WP_150548015.1">
    <property type="nucleotide sequence ID" value="NZ_LR215729.2"/>
</dbReference>
<feature type="domain" description="Peptidase M16 C-terminal" evidence="9">
    <location>
        <begin position="193"/>
        <end position="365"/>
    </location>
</feature>
<dbReference type="GO" id="GO:0046872">
    <property type="term" value="F:metal ion binding"/>
    <property type="evidence" value="ECO:0007669"/>
    <property type="project" value="InterPro"/>
</dbReference>
<dbReference type="GO" id="GO:0008237">
    <property type="term" value="F:metallopeptidase activity"/>
    <property type="evidence" value="ECO:0007669"/>
    <property type="project" value="UniProtKB-KW"/>
</dbReference>
<dbReference type="GO" id="GO:0006508">
    <property type="term" value="P:proteolysis"/>
    <property type="evidence" value="ECO:0007669"/>
    <property type="project" value="UniProtKB-KW"/>
</dbReference>
<organism evidence="10">
    <name type="scientific">Pseudomonas marincola</name>
    <dbReference type="NCBI Taxonomy" id="437900"/>
    <lineage>
        <taxon>Bacteria</taxon>
        <taxon>Pseudomonadati</taxon>
        <taxon>Pseudomonadota</taxon>
        <taxon>Gammaproteobacteria</taxon>
        <taxon>Pseudomonadales</taxon>
        <taxon>Pseudomonadaceae</taxon>
        <taxon>Pseudomonas</taxon>
    </lineage>
</organism>
<name>A0A653E214_9PSED</name>
<feature type="transmembrane region" description="Helical" evidence="6">
    <location>
        <begin position="437"/>
        <end position="458"/>
    </location>
</feature>
<evidence type="ECO:0000256" key="2">
    <source>
        <dbReference type="ARBA" id="ARBA00022670"/>
    </source>
</evidence>
<feature type="domain" description="Peptidase M16 N-terminal" evidence="8">
    <location>
        <begin position="39"/>
        <end position="167"/>
    </location>
</feature>
<dbReference type="PANTHER" id="PTHR43690:SF17">
    <property type="entry name" value="PROTEIN YHJJ"/>
    <property type="match status" value="1"/>
</dbReference>
<feature type="signal peptide" evidence="7">
    <location>
        <begin position="1"/>
        <end position="22"/>
    </location>
</feature>
<evidence type="ECO:0000256" key="7">
    <source>
        <dbReference type="SAM" id="SignalP"/>
    </source>
</evidence>
<evidence type="ECO:0000259" key="9">
    <source>
        <dbReference type="Pfam" id="PF05193"/>
    </source>
</evidence>
<keyword evidence="5" id="KW-0482">Metalloprotease</keyword>
<dbReference type="InterPro" id="IPR007863">
    <property type="entry name" value="Peptidase_M16_C"/>
</dbReference>
<dbReference type="PANTHER" id="PTHR43690">
    <property type="entry name" value="NARDILYSIN"/>
    <property type="match status" value="1"/>
</dbReference>
<evidence type="ECO:0000256" key="1">
    <source>
        <dbReference type="ARBA" id="ARBA00007261"/>
    </source>
</evidence>